<evidence type="ECO:0000313" key="1">
    <source>
        <dbReference type="EMBL" id="GGP26358.1"/>
    </source>
</evidence>
<dbReference type="EMBL" id="BMLY01000003">
    <property type="protein sequence ID" value="GGP26358.1"/>
    <property type="molecule type" value="Genomic_DNA"/>
</dbReference>
<protein>
    <submittedName>
        <fullName evidence="1">Uncharacterized protein</fullName>
    </submittedName>
</protein>
<dbReference type="Proteomes" id="UP000621859">
    <property type="component" value="Unassembled WGS sequence"/>
</dbReference>
<organism evidence="1 2">
    <name type="scientific">Silvimonas amylolytica</name>
    <dbReference type="NCBI Taxonomy" id="449663"/>
    <lineage>
        <taxon>Bacteria</taxon>
        <taxon>Pseudomonadati</taxon>
        <taxon>Pseudomonadota</taxon>
        <taxon>Betaproteobacteria</taxon>
        <taxon>Neisseriales</taxon>
        <taxon>Chitinibacteraceae</taxon>
        <taxon>Silvimonas</taxon>
    </lineage>
</organism>
<reference evidence="2" key="1">
    <citation type="journal article" date="2019" name="Int. J. Syst. Evol. Microbiol.">
        <title>The Global Catalogue of Microorganisms (GCM) 10K type strain sequencing project: providing services to taxonomists for standard genome sequencing and annotation.</title>
        <authorList>
            <consortium name="The Broad Institute Genomics Platform"/>
            <consortium name="The Broad Institute Genome Sequencing Center for Infectious Disease"/>
            <person name="Wu L."/>
            <person name="Ma J."/>
        </authorList>
    </citation>
    <scope>NUCLEOTIDE SEQUENCE [LARGE SCALE GENOMIC DNA]</scope>
    <source>
        <strain evidence="2">CGMCC 1.8860</strain>
    </source>
</reference>
<comment type="caution">
    <text evidence="1">The sequence shown here is derived from an EMBL/GenBank/DDBJ whole genome shotgun (WGS) entry which is preliminary data.</text>
</comment>
<accession>A0ABQ2PM58</accession>
<keyword evidence="2" id="KW-1185">Reference proteome</keyword>
<evidence type="ECO:0000313" key="2">
    <source>
        <dbReference type="Proteomes" id="UP000621859"/>
    </source>
</evidence>
<proteinExistence type="predicted"/>
<gene>
    <name evidence="1" type="ORF">GCM10010971_21770</name>
</gene>
<name>A0ABQ2PM58_9NEIS</name>
<sequence>MKGDTLHYTLRGKKGKVRIPDAPKWPYASVLNLAVEQANKIYVPLIIQSPSRPNTPLGPCGAGTEDSIWIFGLAANRATIVGKKVVSSCINHVELKTEELGTPYDSIAWDAGKGAYKIDWAATSNKPESTGYLTYKTGRFW</sequence>